<evidence type="ECO:0000313" key="4">
    <source>
        <dbReference type="Proteomes" id="UP001565927"/>
    </source>
</evidence>
<accession>A0ABV4GWN9</accession>
<feature type="transmembrane region" description="Helical" evidence="1">
    <location>
        <begin position="7"/>
        <end position="31"/>
    </location>
</feature>
<feature type="domain" description="DUF1648" evidence="2">
    <location>
        <begin position="14"/>
        <end position="59"/>
    </location>
</feature>
<keyword evidence="1" id="KW-1133">Transmembrane helix</keyword>
<feature type="transmembrane region" description="Helical" evidence="1">
    <location>
        <begin position="138"/>
        <end position="161"/>
    </location>
</feature>
<dbReference type="EMBL" id="JBGFTU010000003">
    <property type="protein sequence ID" value="MEZ0163722.1"/>
    <property type="molecule type" value="Genomic_DNA"/>
</dbReference>
<feature type="transmembrane region" description="Helical" evidence="1">
    <location>
        <begin position="51"/>
        <end position="71"/>
    </location>
</feature>
<evidence type="ECO:0000313" key="3">
    <source>
        <dbReference type="EMBL" id="MEZ0163722.1"/>
    </source>
</evidence>
<dbReference type="InterPro" id="IPR012867">
    <property type="entry name" value="DUF1648"/>
</dbReference>
<reference evidence="3 4" key="1">
    <citation type="submission" date="2024-07" db="EMBL/GenBank/DDBJ databases">
        <authorList>
            <person name="Thanompreechachai J."/>
            <person name="Duangmal K."/>
        </authorList>
    </citation>
    <scope>NUCLEOTIDE SEQUENCE [LARGE SCALE GENOMIC DNA]</scope>
    <source>
        <strain evidence="3 4">LSe6-4</strain>
    </source>
</reference>
<gene>
    <name evidence="3" type="ORF">AB2L27_02950</name>
</gene>
<organism evidence="3 4">
    <name type="scientific">Kineococcus halophytocola</name>
    <dbReference type="NCBI Taxonomy" id="3234027"/>
    <lineage>
        <taxon>Bacteria</taxon>
        <taxon>Bacillati</taxon>
        <taxon>Actinomycetota</taxon>
        <taxon>Actinomycetes</taxon>
        <taxon>Kineosporiales</taxon>
        <taxon>Kineosporiaceae</taxon>
        <taxon>Kineococcus</taxon>
    </lineage>
</organism>
<comment type="caution">
    <text evidence="3">The sequence shown here is derived from an EMBL/GenBank/DDBJ whole genome shotgun (WGS) entry which is preliminary data.</text>
</comment>
<keyword evidence="1" id="KW-0812">Transmembrane</keyword>
<dbReference type="Pfam" id="PF07853">
    <property type="entry name" value="DUF1648"/>
    <property type="match status" value="1"/>
</dbReference>
<evidence type="ECO:0000256" key="1">
    <source>
        <dbReference type="SAM" id="Phobius"/>
    </source>
</evidence>
<proteinExistence type="predicted"/>
<dbReference type="RefSeq" id="WP_370439980.1">
    <property type="nucleotide sequence ID" value="NZ_JBGFTU010000003.1"/>
</dbReference>
<sequence length="168" mass="18371">MRRSTPAVLVFVITTALALLAVAVSVVLLPARVPTHFGADGAADDWGTRTGAVAFQAVITAGTGALFAALARWVPTLPWEWINLPGKQRWADRGLQGEVRRRLRTDLLWMGSPMALLNLALTSSVVDAARSGTDSLPWWFFLAFGGWLVAMTAYVVFTCTVRYRLPER</sequence>
<name>A0ABV4GWN9_9ACTN</name>
<evidence type="ECO:0000259" key="2">
    <source>
        <dbReference type="Pfam" id="PF07853"/>
    </source>
</evidence>
<keyword evidence="4" id="KW-1185">Reference proteome</keyword>
<keyword evidence="1" id="KW-0472">Membrane</keyword>
<feature type="transmembrane region" description="Helical" evidence="1">
    <location>
        <begin position="107"/>
        <end position="126"/>
    </location>
</feature>
<protein>
    <submittedName>
        <fullName evidence="3">DUF1648 domain-containing protein</fullName>
    </submittedName>
</protein>
<dbReference type="Proteomes" id="UP001565927">
    <property type="component" value="Unassembled WGS sequence"/>
</dbReference>